<dbReference type="EMBL" id="JAWWNJ010000065">
    <property type="protein sequence ID" value="KAK7012386.1"/>
    <property type="molecule type" value="Genomic_DNA"/>
</dbReference>
<dbReference type="Proteomes" id="UP001362999">
    <property type="component" value="Unassembled WGS sequence"/>
</dbReference>
<comment type="caution">
    <text evidence="1">The sequence shown here is derived from an EMBL/GenBank/DDBJ whole genome shotgun (WGS) entry which is preliminary data.</text>
</comment>
<proteinExistence type="predicted"/>
<keyword evidence="2" id="KW-1185">Reference proteome</keyword>
<evidence type="ECO:0000313" key="2">
    <source>
        <dbReference type="Proteomes" id="UP001362999"/>
    </source>
</evidence>
<sequence>MKAVLAQLDADSHLIRKRVAAQEQSDKQTAKVYARQWEANQASLLAQDPAHIGIPAFPVIPSKVAFLLQYDTTRPQKRKRTDGTDSTATVGSAVVRLVITALKNWRVSNQHRYPDVPDAQRGLQVDLHIKRFGSAAAHNEPQCAQMALKAKGTNADTFTSDDLKKCSMWGLTNATGPQNIYIAILLTSRGDNARHRLISDLFTTNVIMNAKGLGETVPCAGEGLQTIWPFSGSTVSRCTSSRIPYKAGLAASIYHPIFPVLTNPSTLDRIRIAY</sequence>
<protein>
    <submittedName>
        <fullName evidence="1">Uncharacterized protein</fullName>
    </submittedName>
</protein>
<evidence type="ECO:0000313" key="1">
    <source>
        <dbReference type="EMBL" id="KAK7012386.1"/>
    </source>
</evidence>
<accession>A0AAW0AH93</accession>
<dbReference type="AlphaFoldDB" id="A0AAW0AH93"/>
<gene>
    <name evidence="1" type="ORF">R3P38DRAFT_2790646</name>
</gene>
<reference evidence="1 2" key="1">
    <citation type="journal article" date="2024" name="J Genomics">
        <title>Draft genome sequencing and assembly of Favolaschia claudopus CIRM-BRFM 2984 isolated from oak limbs.</title>
        <authorList>
            <person name="Navarro D."/>
            <person name="Drula E."/>
            <person name="Chaduli D."/>
            <person name="Cazenave R."/>
            <person name="Ahrendt S."/>
            <person name="Wang J."/>
            <person name="Lipzen A."/>
            <person name="Daum C."/>
            <person name="Barry K."/>
            <person name="Grigoriev I.V."/>
            <person name="Favel A."/>
            <person name="Rosso M.N."/>
            <person name="Martin F."/>
        </authorList>
    </citation>
    <scope>NUCLEOTIDE SEQUENCE [LARGE SCALE GENOMIC DNA]</scope>
    <source>
        <strain evidence="1 2">CIRM-BRFM 2984</strain>
    </source>
</reference>
<name>A0AAW0AH93_9AGAR</name>
<organism evidence="1 2">
    <name type="scientific">Favolaschia claudopus</name>
    <dbReference type="NCBI Taxonomy" id="2862362"/>
    <lineage>
        <taxon>Eukaryota</taxon>
        <taxon>Fungi</taxon>
        <taxon>Dikarya</taxon>
        <taxon>Basidiomycota</taxon>
        <taxon>Agaricomycotina</taxon>
        <taxon>Agaricomycetes</taxon>
        <taxon>Agaricomycetidae</taxon>
        <taxon>Agaricales</taxon>
        <taxon>Marasmiineae</taxon>
        <taxon>Mycenaceae</taxon>
        <taxon>Favolaschia</taxon>
    </lineage>
</organism>